<comment type="cofactor">
    <cofactor evidence="2">
        <name>thiamine diphosphate</name>
        <dbReference type="ChEBI" id="CHEBI:58937"/>
    </cofactor>
</comment>
<dbReference type="GO" id="GO:0030976">
    <property type="term" value="F:thiamine pyrophosphate binding"/>
    <property type="evidence" value="ECO:0007669"/>
    <property type="project" value="TreeGrafter"/>
</dbReference>
<organism evidence="8 9">
    <name type="scientific">Cotesia glomerata</name>
    <name type="common">Lepidopteran parasitic wasp</name>
    <name type="synonym">Apanteles glomeratus</name>
    <dbReference type="NCBI Taxonomy" id="32391"/>
    <lineage>
        <taxon>Eukaryota</taxon>
        <taxon>Metazoa</taxon>
        <taxon>Ecdysozoa</taxon>
        <taxon>Arthropoda</taxon>
        <taxon>Hexapoda</taxon>
        <taxon>Insecta</taxon>
        <taxon>Pterygota</taxon>
        <taxon>Neoptera</taxon>
        <taxon>Endopterygota</taxon>
        <taxon>Hymenoptera</taxon>
        <taxon>Apocrita</taxon>
        <taxon>Ichneumonoidea</taxon>
        <taxon>Braconidae</taxon>
        <taxon>Microgastrinae</taxon>
        <taxon>Cotesia</taxon>
    </lineage>
</organism>
<sequence length="497" mass="55577">MADLRRPEIADLPPRPQHRQSTKNTGNASTDGKLPTVGSLYSEVDLNNKENDNNLENEQGYKIVSRLGRRSLDSLQADFTNICRLSTPVRNEDSFNEKADKNFVLPSAENSLTTDKYNDPESGRLEMELADEEKEEEASNSLNKIDEGDNYGQKLDYSLLKIYSIQVKSTATLEGHTTPRLNFVDVGTRSLGQGLLVDADMAYVGKIMKRPIIESAEDSISEAPHFASYYKLDKLCATFDINRLGQSKSTSLQHNMEVYRKCLQAFGFNALVVDGHDVEELFKAFHEAQITKDCPTAILVKTFKGKNFQNIEDFDNWYGKALGNKAEEVIAHLKSLIKNAGPLALHSLKPLVDNVPVVDITNIKLDSLPNYKKTDKVATYLDYETVFSTIAKNNARVIALDGDTKNFTFAEKIKTVDPKRSVKCFIAEQNAVSVTIGAALRDRTVAFVSAFATSNLSLVLLISVSDQYNFSPKPKNNKLKMYYDFEASWANDLTRCK</sequence>
<gene>
    <name evidence="8" type="ORF">KQX54_001564</name>
</gene>
<evidence type="ECO:0000256" key="4">
    <source>
        <dbReference type="ARBA" id="ARBA00023052"/>
    </source>
</evidence>
<evidence type="ECO:0000313" key="9">
    <source>
        <dbReference type="Proteomes" id="UP000826195"/>
    </source>
</evidence>
<evidence type="ECO:0000256" key="3">
    <source>
        <dbReference type="ARBA" id="ARBA00022679"/>
    </source>
</evidence>
<dbReference type="Pfam" id="PF00456">
    <property type="entry name" value="Transketolase_N"/>
    <property type="match status" value="1"/>
</dbReference>
<evidence type="ECO:0000313" key="8">
    <source>
        <dbReference type="EMBL" id="KAH0548478.1"/>
    </source>
</evidence>
<dbReference type="Proteomes" id="UP000826195">
    <property type="component" value="Unassembled WGS sequence"/>
</dbReference>
<dbReference type="Gene3D" id="3.40.50.970">
    <property type="match status" value="2"/>
</dbReference>
<evidence type="ECO:0000256" key="2">
    <source>
        <dbReference type="ARBA" id="ARBA00001964"/>
    </source>
</evidence>
<feature type="domain" description="Transketolase-like pyrimidine-binding" evidence="7">
    <location>
        <begin position="377"/>
        <end position="452"/>
    </location>
</feature>
<evidence type="ECO:0000259" key="6">
    <source>
        <dbReference type="Pfam" id="PF00456"/>
    </source>
</evidence>
<proteinExistence type="predicted"/>
<dbReference type="SUPFAM" id="SSF52518">
    <property type="entry name" value="Thiamin diphosphate-binding fold (THDP-binding)"/>
    <property type="match status" value="2"/>
</dbReference>
<feature type="region of interest" description="Disordered" evidence="5">
    <location>
        <begin position="1"/>
        <end position="38"/>
    </location>
</feature>
<keyword evidence="3" id="KW-0808">Transferase</keyword>
<evidence type="ECO:0000256" key="5">
    <source>
        <dbReference type="SAM" id="MobiDB-lite"/>
    </source>
</evidence>
<dbReference type="PANTHER" id="PTHR43195:SF1">
    <property type="entry name" value="FI06132P-RELATED"/>
    <property type="match status" value="1"/>
</dbReference>
<dbReference type="GO" id="GO:0004802">
    <property type="term" value="F:transketolase activity"/>
    <property type="evidence" value="ECO:0007669"/>
    <property type="project" value="TreeGrafter"/>
</dbReference>
<evidence type="ECO:0000259" key="7">
    <source>
        <dbReference type="Pfam" id="PF02779"/>
    </source>
</evidence>
<dbReference type="EMBL" id="JAHXZJ010001866">
    <property type="protein sequence ID" value="KAH0548478.1"/>
    <property type="molecule type" value="Genomic_DNA"/>
</dbReference>
<feature type="domain" description="Transketolase N-terminal" evidence="6">
    <location>
        <begin position="220"/>
        <end position="325"/>
    </location>
</feature>
<dbReference type="PANTHER" id="PTHR43195">
    <property type="entry name" value="TRANSKETOLASE"/>
    <property type="match status" value="1"/>
</dbReference>
<name>A0AAV7I8X5_COTGL</name>
<accession>A0AAV7I8X5</accession>
<dbReference type="AlphaFoldDB" id="A0AAV7I8X5"/>
<reference evidence="8 9" key="1">
    <citation type="journal article" date="2021" name="J. Hered.">
        <title>A chromosome-level genome assembly of the parasitoid wasp, Cotesia glomerata (Hymenoptera: Braconidae).</title>
        <authorList>
            <person name="Pinto B.J."/>
            <person name="Weis J.J."/>
            <person name="Gamble T."/>
            <person name="Ode P.J."/>
            <person name="Paul R."/>
            <person name="Zaspel J.M."/>
        </authorList>
    </citation>
    <scope>NUCLEOTIDE SEQUENCE [LARGE SCALE GENOMIC DNA]</scope>
    <source>
        <strain evidence="8">CgM1</strain>
    </source>
</reference>
<comment type="caution">
    <text evidence="8">The sequence shown here is derived from an EMBL/GenBank/DDBJ whole genome shotgun (WGS) entry which is preliminary data.</text>
</comment>
<comment type="cofactor">
    <cofactor evidence="1">
        <name>Co(2+)</name>
        <dbReference type="ChEBI" id="CHEBI:48828"/>
    </cofactor>
</comment>
<keyword evidence="9" id="KW-1185">Reference proteome</keyword>
<evidence type="ECO:0000256" key="1">
    <source>
        <dbReference type="ARBA" id="ARBA00001941"/>
    </source>
</evidence>
<dbReference type="InterPro" id="IPR051424">
    <property type="entry name" value="Transketolase-like"/>
</dbReference>
<protein>
    <submittedName>
        <fullName evidence="8">Uncharacterized protein</fullName>
    </submittedName>
</protein>
<dbReference type="InterPro" id="IPR005474">
    <property type="entry name" value="Transketolase_N"/>
</dbReference>
<dbReference type="InterPro" id="IPR005475">
    <property type="entry name" value="Transketolase-like_Pyr-bd"/>
</dbReference>
<dbReference type="InterPro" id="IPR029061">
    <property type="entry name" value="THDP-binding"/>
</dbReference>
<keyword evidence="4" id="KW-0786">Thiamine pyrophosphate</keyword>
<dbReference type="Pfam" id="PF02779">
    <property type="entry name" value="Transket_pyr"/>
    <property type="match status" value="1"/>
</dbReference>